<dbReference type="InterPro" id="IPR031167">
    <property type="entry name" value="G_OBG"/>
</dbReference>
<dbReference type="InterPro" id="IPR016496">
    <property type="entry name" value="GTPase_HflX"/>
</dbReference>
<dbReference type="InterPro" id="IPR032305">
    <property type="entry name" value="GTP-bd_M"/>
</dbReference>
<dbReference type="InterPro" id="IPR030394">
    <property type="entry name" value="G_HFLX_dom"/>
</dbReference>
<dbReference type="HOGENOM" id="CLU_019597_7_1_0"/>
<protein>
    <recommendedName>
        <fullName evidence="6">GTPase HflX</fullName>
    </recommendedName>
    <alternativeName>
        <fullName evidence="6">GTP-binding protein HflX</fullName>
    </alternativeName>
</protein>
<keyword evidence="2" id="KW-0479">Metal-binding</keyword>
<organism evidence="9 10">
    <name type="scientific">Deferribacter desulfuricans (strain DSM 14783 / JCM 11476 / NBRC 101012 / SSM1)</name>
    <dbReference type="NCBI Taxonomy" id="639282"/>
    <lineage>
        <taxon>Bacteria</taxon>
        <taxon>Pseudomonadati</taxon>
        <taxon>Deferribacterota</taxon>
        <taxon>Deferribacteres</taxon>
        <taxon>Deferribacterales</taxon>
        <taxon>Deferribacteraceae</taxon>
        <taxon>Deferribacter</taxon>
    </lineage>
</organism>
<dbReference type="PROSITE" id="PS51710">
    <property type="entry name" value="G_OBG"/>
    <property type="match status" value="1"/>
</dbReference>
<keyword evidence="1 6" id="KW-0963">Cytoplasm</keyword>
<dbReference type="PANTHER" id="PTHR10229:SF0">
    <property type="entry name" value="GTP-BINDING PROTEIN 6-RELATED"/>
    <property type="match status" value="1"/>
</dbReference>
<proteinExistence type="inferred from homology"/>
<dbReference type="GO" id="GO:0005525">
    <property type="term" value="F:GTP binding"/>
    <property type="evidence" value="ECO:0007669"/>
    <property type="project" value="UniProtKB-UniRule"/>
</dbReference>
<evidence type="ECO:0000256" key="6">
    <source>
        <dbReference type="HAMAP-Rule" id="MF_00900"/>
    </source>
</evidence>
<comment type="subcellular location">
    <subcellularLocation>
        <location evidence="6">Cytoplasm</location>
    </subcellularLocation>
    <text evidence="6">May associate with membranes.</text>
</comment>
<keyword evidence="10" id="KW-1185">Reference proteome</keyword>
<dbReference type="Pfam" id="PF13167">
    <property type="entry name" value="GTP-bdg_N"/>
    <property type="match status" value="1"/>
</dbReference>
<keyword evidence="4" id="KW-0460">Magnesium</keyword>
<evidence type="ECO:0000313" key="10">
    <source>
        <dbReference type="Proteomes" id="UP000001520"/>
    </source>
</evidence>
<dbReference type="Pfam" id="PF16360">
    <property type="entry name" value="GTP-bdg_M"/>
    <property type="match status" value="1"/>
</dbReference>
<dbReference type="Proteomes" id="UP000001520">
    <property type="component" value="Chromosome"/>
</dbReference>
<dbReference type="Gene3D" id="6.10.250.2860">
    <property type="match status" value="1"/>
</dbReference>
<dbReference type="AlphaFoldDB" id="D3P8L1"/>
<dbReference type="EMBL" id="AP011529">
    <property type="protein sequence ID" value="BAI81051.1"/>
    <property type="molecule type" value="Genomic_DNA"/>
</dbReference>
<accession>D3P8L1</accession>
<sequence length="576" mass="66192">MTYCATTSIICIARKSVTTIIIIKKFRRDDILTGELKDLKQSFIKRLEKLDRKRFKTDNIISVELAKQVSALSKEVNRQIGLLIDRQNEVQYVIVGDNRSIFIPELKRFRLVPGKLRGLRLVHTHLYGEPINDDDITDLAMLRLDSLTAIYVDEAGLPKSMDTIYLLPPNIENKTYDYLDEKDVYNQNINFLEFIRELEKEIEDKTAALFQVSSGNNAILAGVFKSKTEAKMALEELKELARSAGLNVLDTVYQIRNKVDPKYLLGVGKLKDLAIKAYQIGADYIIFDNNLQPSQAKEISKIVELKIMDRTQLILDIFAKRAHTDEGKLKVELAQLKYIMPRLSVKDDSLSRLTGGIGGRGPGETKLEIDRRRIKDRIAFLNRKLKQISKVRYTQRKRRLQREIPTVSIVGYTNAGKTTLINSLTNSSIYADNLMFATLDTSSKRLRFPEEKEIIITDTVGFIRDLPEDLKDAFKSTLDELYDADLFLHVVDISNPEFRKQIESVNKILEELNLIDVEQILVFNKIDLLDEESLKELKNEFPKAIFISAINRKTFNELLNRIFYILFRQKVKNGSS</sequence>
<keyword evidence="5 6" id="KW-0342">GTP-binding</keyword>
<dbReference type="NCBIfam" id="TIGR00231">
    <property type="entry name" value="small_GTP"/>
    <property type="match status" value="1"/>
</dbReference>
<dbReference type="eggNOG" id="COG2262">
    <property type="taxonomic scope" value="Bacteria"/>
</dbReference>
<dbReference type="InterPro" id="IPR042108">
    <property type="entry name" value="GTPase_HflX_N_sf"/>
</dbReference>
<dbReference type="HAMAP" id="MF_00900">
    <property type="entry name" value="GTPase_HflX"/>
    <property type="match status" value="1"/>
</dbReference>
<dbReference type="PRINTS" id="PR00326">
    <property type="entry name" value="GTP1OBG"/>
</dbReference>
<dbReference type="InterPro" id="IPR025121">
    <property type="entry name" value="GTPase_HflX_N"/>
</dbReference>
<evidence type="ECO:0000259" key="8">
    <source>
        <dbReference type="PROSITE" id="PS51710"/>
    </source>
</evidence>
<dbReference type="InterPro" id="IPR005225">
    <property type="entry name" value="Small_GTP-bd"/>
</dbReference>
<dbReference type="GO" id="GO:0043022">
    <property type="term" value="F:ribosome binding"/>
    <property type="evidence" value="ECO:0007669"/>
    <property type="project" value="TreeGrafter"/>
</dbReference>
<dbReference type="InterPro" id="IPR027417">
    <property type="entry name" value="P-loop_NTPase"/>
</dbReference>
<feature type="domain" description="Hflx-type G" evidence="7">
    <location>
        <begin position="405"/>
        <end position="570"/>
    </location>
</feature>
<evidence type="ECO:0000256" key="1">
    <source>
        <dbReference type="ARBA" id="ARBA00022490"/>
    </source>
</evidence>
<dbReference type="PROSITE" id="PS51705">
    <property type="entry name" value="G_HFLX"/>
    <property type="match status" value="1"/>
</dbReference>
<comment type="function">
    <text evidence="6">GTPase that associates with the 50S ribosomal subunit and may have a role during protein synthesis or ribosome biogenesis.</text>
</comment>
<dbReference type="RefSeq" id="WP_013008297.1">
    <property type="nucleotide sequence ID" value="NC_013939.1"/>
</dbReference>
<dbReference type="GO" id="GO:0003924">
    <property type="term" value="F:GTPase activity"/>
    <property type="evidence" value="ECO:0007669"/>
    <property type="project" value="UniProtKB-UniRule"/>
</dbReference>
<evidence type="ECO:0000256" key="5">
    <source>
        <dbReference type="ARBA" id="ARBA00023134"/>
    </source>
</evidence>
<comment type="subunit">
    <text evidence="6">Monomer. Associates with the 50S ribosomal subunit.</text>
</comment>
<dbReference type="CDD" id="cd01878">
    <property type="entry name" value="HflX"/>
    <property type="match status" value="1"/>
</dbReference>
<reference evidence="9 10" key="1">
    <citation type="journal article" date="2010" name="DNA Res.">
        <title>Bacterial lifestyle in a deep-sea hydrothermal vent chimney revealed by the genome sequence of the thermophilic bacterium Deferribacter desulfuricans SSM1.</title>
        <authorList>
            <person name="Takaki Y."/>
            <person name="Shimamura S."/>
            <person name="Nakagawa S."/>
            <person name="Fukuhara Y."/>
            <person name="Horikawa H."/>
            <person name="Ankai A."/>
            <person name="Harada T."/>
            <person name="Hosoyama A."/>
            <person name="Oguchi A."/>
            <person name="Fukui S."/>
            <person name="Fujita N."/>
            <person name="Takami H."/>
            <person name="Takai K."/>
        </authorList>
    </citation>
    <scope>NUCLEOTIDE SEQUENCE [LARGE SCALE GENOMIC DNA]</scope>
    <source>
        <strain evidence="10">DSM 14783 / JCM 11476 / NBRC 101012 / SSM1</strain>
    </source>
</reference>
<evidence type="ECO:0000259" key="7">
    <source>
        <dbReference type="PROSITE" id="PS51705"/>
    </source>
</evidence>
<dbReference type="GO" id="GO:0005737">
    <property type="term" value="C:cytoplasm"/>
    <property type="evidence" value="ECO:0007669"/>
    <property type="project" value="UniProtKB-SubCell"/>
</dbReference>
<dbReference type="Gene3D" id="3.40.50.11060">
    <property type="entry name" value="GTPase HflX, N-terminal domain"/>
    <property type="match status" value="1"/>
</dbReference>
<evidence type="ECO:0000256" key="4">
    <source>
        <dbReference type="ARBA" id="ARBA00022842"/>
    </source>
</evidence>
<name>D3P8L1_DEFDS</name>
<evidence type="ECO:0000256" key="3">
    <source>
        <dbReference type="ARBA" id="ARBA00022741"/>
    </source>
</evidence>
<dbReference type="PANTHER" id="PTHR10229">
    <property type="entry name" value="GTP-BINDING PROTEIN HFLX"/>
    <property type="match status" value="1"/>
</dbReference>
<dbReference type="STRING" id="639282.DEFDS_1593"/>
<gene>
    <name evidence="6" type="primary">hflX</name>
    <name evidence="9" type="ordered locus">DEFDS_1593</name>
</gene>
<dbReference type="KEGG" id="ddf:DEFDS_1593"/>
<evidence type="ECO:0000313" key="9">
    <source>
        <dbReference type="EMBL" id="BAI81051.1"/>
    </source>
</evidence>
<dbReference type="SUPFAM" id="SSF52540">
    <property type="entry name" value="P-loop containing nucleoside triphosphate hydrolases"/>
    <property type="match status" value="1"/>
</dbReference>
<evidence type="ECO:0000256" key="2">
    <source>
        <dbReference type="ARBA" id="ARBA00022723"/>
    </source>
</evidence>
<dbReference type="Gene3D" id="3.40.50.300">
    <property type="entry name" value="P-loop containing nucleotide triphosphate hydrolases"/>
    <property type="match status" value="1"/>
</dbReference>
<comment type="similarity">
    <text evidence="6">Belongs to the TRAFAC class OBG-HflX-like GTPase superfamily. HflX GTPase family.</text>
</comment>
<dbReference type="FunFam" id="3.40.50.11060:FF:000001">
    <property type="entry name" value="GTPase HflX"/>
    <property type="match status" value="1"/>
</dbReference>
<dbReference type="Pfam" id="PF01926">
    <property type="entry name" value="MMR_HSR1"/>
    <property type="match status" value="1"/>
</dbReference>
<dbReference type="GO" id="GO:0046872">
    <property type="term" value="F:metal ion binding"/>
    <property type="evidence" value="ECO:0007669"/>
    <property type="project" value="UniProtKB-KW"/>
</dbReference>
<feature type="domain" description="OBG-type G" evidence="8">
    <location>
        <begin position="405"/>
        <end position="567"/>
    </location>
</feature>
<keyword evidence="3 6" id="KW-0547">Nucleotide-binding</keyword>
<dbReference type="NCBIfam" id="TIGR03156">
    <property type="entry name" value="GTP_HflX"/>
    <property type="match status" value="1"/>
</dbReference>
<dbReference type="InterPro" id="IPR006073">
    <property type="entry name" value="GTP-bd"/>
</dbReference>